<gene>
    <name evidence="1" type="ORF">NYG90_08370</name>
</gene>
<sequence>MIQEMKHNTYKQIAKVALLCFVFFIWTMCNRIFLFLPPMIGLLFIIFMDVYQRKNLIATIGILICLVIFEAQNQLPLGILPLVFLIVRYIITEKFNLIFGHNALFVFWYVGVLYLSYFFVMYIFEMFGFGLEFKMHSIFIVYFVCESCLGLVYEKLKKIANEKY</sequence>
<organism evidence="1 2">
    <name type="scientific">Helicobacter zhangjianzhongii</name>
    <dbReference type="NCBI Taxonomy" id="2974574"/>
    <lineage>
        <taxon>Bacteria</taxon>
        <taxon>Pseudomonadati</taxon>
        <taxon>Campylobacterota</taxon>
        <taxon>Epsilonproteobacteria</taxon>
        <taxon>Campylobacterales</taxon>
        <taxon>Helicobacteraceae</taxon>
        <taxon>Helicobacter</taxon>
    </lineage>
</organism>
<name>A0ACC6FU14_9HELI</name>
<accession>A0ACC6FU14</accession>
<reference evidence="1 2" key="1">
    <citation type="journal article" date="2023" name="Microorganisms">
        <title>Isolation and Genomic Characteristics of Cat-Borne Campylobacter felis sp. nov. and Sheep-Borne Campylobacter ovis sp. nov.</title>
        <authorList>
            <person name="Wang H."/>
            <person name="Li Y."/>
            <person name="Gu Y."/>
            <person name="Zhou G."/>
            <person name="Chen X."/>
            <person name="Zhang X."/>
            <person name="Shao Z."/>
            <person name="Zhang J."/>
            <person name="Zhang M."/>
        </authorList>
    </citation>
    <scope>NUCLEOTIDE SEQUENCE [LARGE SCALE GENOMIC DNA]</scope>
    <source>
        <strain evidence="1 2">XJK30-2</strain>
    </source>
</reference>
<protein>
    <submittedName>
        <fullName evidence="1">Uncharacterized protein</fullName>
    </submittedName>
</protein>
<evidence type="ECO:0000313" key="2">
    <source>
        <dbReference type="Proteomes" id="UP001173802"/>
    </source>
</evidence>
<evidence type="ECO:0000313" key="1">
    <source>
        <dbReference type="EMBL" id="MDL0082678.1"/>
    </source>
</evidence>
<proteinExistence type="predicted"/>
<dbReference type="Proteomes" id="UP001173802">
    <property type="component" value="Unassembled WGS sequence"/>
</dbReference>
<comment type="caution">
    <text evidence="1">The sequence shown here is derived from an EMBL/GenBank/DDBJ whole genome shotgun (WGS) entry which is preliminary data.</text>
</comment>
<keyword evidence="2" id="KW-1185">Reference proteome</keyword>
<dbReference type="EMBL" id="JANURN010000008">
    <property type="protein sequence ID" value="MDL0082678.1"/>
    <property type="molecule type" value="Genomic_DNA"/>
</dbReference>